<evidence type="ECO:0000259" key="1">
    <source>
        <dbReference type="Pfam" id="PF01370"/>
    </source>
</evidence>
<feature type="domain" description="NAD-dependent epimerase/dehydratase" evidence="1">
    <location>
        <begin position="2"/>
        <end position="225"/>
    </location>
</feature>
<dbReference type="GO" id="GO:0005737">
    <property type="term" value="C:cytoplasm"/>
    <property type="evidence" value="ECO:0007669"/>
    <property type="project" value="TreeGrafter"/>
</dbReference>
<dbReference type="Gene3D" id="3.40.50.720">
    <property type="entry name" value="NAD(P)-binding Rossmann-like Domain"/>
    <property type="match status" value="1"/>
</dbReference>
<dbReference type="STRING" id="233100.SAMN05216526_0794"/>
<dbReference type="RefSeq" id="WP_234982785.1">
    <property type="nucleotide sequence ID" value="NZ_CP023018.1"/>
</dbReference>
<dbReference type="SUPFAM" id="SSF51735">
    <property type="entry name" value="NAD(P)-binding Rossmann-fold domains"/>
    <property type="match status" value="1"/>
</dbReference>
<dbReference type="Proteomes" id="UP000223759">
    <property type="component" value="Unassembled WGS sequence"/>
</dbReference>
<sequence>MILVTGASGFVGAALCRELDARGFAVRGAVRSLHSSFSLASGIEPVAVGNLDAATDWSSALAGVDCVIHCAARAHVMHETEADALAAYRSVNVDGSRHLAEQAAAAGVRRLVYLSSIGVLGIHTNGRGPFFVSDASNPVEDYAVSKWEAEQALWAVAANTGLEVVVVRPPLVYGPGAKGNLARLLKLVRSGVPLPLGAVHNQRSLIGLDNLVDLLIRCVDHPAAAGQTLLVSDGEDVSTPDLLRHMAAGLGRSARLVPVPVPLLRLAGRALGKQAEVDRLVGSLQIDSRHTRELLDWTPPVSLAEGIRRMVQGA</sequence>
<dbReference type="PANTHER" id="PTHR48079">
    <property type="entry name" value="PROTEIN YEEZ"/>
    <property type="match status" value="1"/>
</dbReference>
<dbReference type="CDD" id="cd05232">
    <property type="entry name" value="UDP_G4E_4_SDR_e"/>
    <property type="match status" value="1"/>
</dbReference>
<dbReference type="PANTHER" id="PTHR48079:SF6">
    <property type="entry name" value="NAD(P)-BINDING DOMAIN-CONTAINING PROTEIN-RELATED"/>
    <property type="match status" value="1"/>
</dbReference>
<dbReference type="InterPro" id="IPR036291">
    <property type="entry name" value="NAD(P)-bd_dom_sf"/>
</dbReference>
<dbReference type="EMBL" id="FTPK01000001">
    <property type="protein sequence ID" value="SIT67205.1"/>
    <property type="molecule type" value="Genomic_DNA"/>
</dbReference>
<evidence type="ECO:0000313" key="2">
    <source>
        <dbReference type="EMBL" id="SIT67205.1"/>
    </source>
</evidence>
<dbReference type="GO" id="GO:0004029">
    <property type="term" value="F:aldehyde dehydrogenase (NAD+) activity"/>
    <property type="evidence" value="ECO:0007669"/>
    <property type="project" value="TreeGrafter"/>
</dbReference>
<reference evidence="2 3" key="1">
    <citation type="submission" date="2017-01" db="EMBL/GenBank/DDBJ databases">
        <authorList>
            <person name="Mah S.A."/>
            <person name="Swanson W.J."/>
            <person name="Moy G.W."/>
            <person name="Vacquier V.D."/>
        </authorList>
    </citation>
    <scope>NUCLEOTIDE SEQUENCE [LARGE SCALE GENOMIC DNA]</scope>
    <source>
        <strain evidence="2 3">M9</strain>
    </source>
</reference>
<protein>
    <submittedName>
        <fullName evidence="2">Nucleoside-diphosphate-sugar epimerase</fullName>
    </submittedName>
</protein>
<dbReference type="Pfam" id="PF01370">
    <property type="entry name" value="Epimerase"/>
    <property type="match status" value="1"/>
</dbReference>
<proteinExistence type="predicted"/>
<accession>A0A1R3VR58</accession>
<name>A0A1R3VR58_9GAMM</name>
<dbReference type="InterPro" id="IPR051783">
    <property type="entry name" value="NAD(P)-dependent_oxidoreduct"/>
</dbReference>
<keyword evidence="3" id="KW-1185">Reference proteome</keyword>
<evidence type="ECO:0000313" key="3">
    <source>
        <dbReference type="Proteomes" id="UP000223759"/>
    </source>
</evidence>
<gene>
    <name evidence="2" type="ORF">SAMN05216526_0794</name>
</gene>
<dbReference type="AlphaFoldDB" id="A0A1R3VR58"/>
<organism evidence="2 3">
    <name type="scientific">Ectothiorhodosinus mongolicus</name>
    <dbReference type="NCBI Taxonomy" id="233100"/>
    <lineage>
        <taxon>Bacteria</taxon>
        <taxon>Pseudomonadati</taxon>
        <taxon>Pseudomonadota</taxon>
        <taxon>Gammaproteobacteria</taxon>
        <taxon>Chromatiales</taxon>
        <taxon>Ectothiorhodospiraceae</taxon>
        <taxon>Ectothiorhodosinus</taxon>
    </lineage>
</organism>
<dbReference type="InterPro" id="IPR001509">
    <property type="entry name" value="Epimerase_deHydtase"/>
</dbReference>